<dbReference type="GeneID" id="94344043"/>
<gene>
    <name evidence="1" type="ORF">CCR75_000264</name>
</gene>
<evidence type="ECO:0000313" key="2">
    <source>
        <dbReference type="Proteomes" id="UP000294530"/>
    </source>
</evidence>
<reference evidence="1 2" key="1">
    <citation type="journal article" date="2021" name="Genome Biol.">
        <title>AFLAP: assembly-free linkage analysis pipeline using k-mers from genome sequencing data.</title>
        <authorList>
            <person name="Fletcher K."/>
            <person name="Zhang L."/>
            <person name="Gil J."/>
            <person name="Han R."/>
            <person name="Cavanaugh K."/>
            <person name="Michelmore R."/>
        </authorList>
    </citation>
    <scope>NUCLEOTIDE SEQUENCE [LARGE SCALE GENOMIC DNA]</scope>
    <source>
        <strain evidence="1 2">SF5</strain>
    </source>
</reference>
<proteinExistence type="predicted"/>
<dbReference type="SUPFAM" id="SSF48264">
    <property type="entry name" value="Cytochrome P450"/>
    <property type="match status" value="1"/>
</dbReference>
<comment type="caution">
    <text evidence="1">The sequence shown here is derived from an EMBL/GenBank/DDBJ whole genome shotgun (WGS) entry which is preliminary data.</text>
</comment>
<organism evidence="1 2">
    <name type="scientific">Bremia lactucae</name>
    <name type="common">Lettuce downy mildew</name>
    <dbReference type="NCBI Taxonomy" id="4779"/>
    <lineage>
        <taxon>Eukaryota</taxon>
        <taxon>Sar</taxon>
        <taxon>Stramenopiles</taxon>
        <taxon>Oomycota</taxon>
        <taxon>Peronosporomycetes</taxon>
        <taxon>Peronosporales</taxon>
        <taxon>Peronosporaceae</taxon>
        <taxon>Bremia</taxon>
    </lineage>
</organism>
<accession>A0A976FED3</accession>
<protein>
    <recommendedName>
        <fullName evidence="3">Cytochrome P450</fullName>
    </recommendedName>
</protein>
<dbReference type="InterPro" id="IPR036396">
    <property type="entry name" value="Cyt_P450_sf"/>
</dbReference>
<dbReference type="KEGG" id="blac:94344043"/>
<sequence>MPWDACRLFEALMLVNLNQSAGLIRSRFSTLLGGPRIFLGRKFALAEVNITLAKLLSRFDFQTVKSPFEFSYQSSISLQIKGPLDVVVTRL</sequence>
<keyword evidence="2" id="KW-1185">Reference proteome</keyword>
<dbReference type="GO" id="GO:0016705">
    <property type="term" value="F:oxidoreductase activity, acting on paired donors, with incorporation or reduction of molecular oxygen"/>
    <property type="evidence" value="ECO:0007669"/>
    <property type="project" value="InterPro"/>
</dbReference>
<dbReference type="OrthoDB" id="6480556at2759"/>
<dbReference type="GO" id="GO:0005506">
    <property type="term" value="F:iron ion binding"/>
    <property type="evidence" value="ECO:0007669"/>
    <property type="project" value="InterPro"/>
</dbReference>
<evidence type="ECO:0008006" key="3">
    <source>
        <dbReference type="Google" id="ProtNLM"/>
    </source>
</evidence>
<evidence type="ECO:0000313" key="1">
    <source>
        <dbReference type="EMBL" id="TDH65213.1"/>
    </source>
</evidence>
<dbReference type="GO" id="GO:0020037">
    <property type="term" value="F:heme binding"/>
    <property type="evidence" value="ECO:0007669"/>
    <property type="project" value="InterPro"/>
</dbReference>
<dbReference type="RefSeq" id="XP_067814712.1">
    <property type="nucleotide sequence ID" value="XM_067958372.1"/>
</dbReference>
<dbReference type="Gene3D" id="1.10.630.10">
    <property type="entry name" value="Cytochrome P450"/>
    <property type="match status" value="1"/>
</dbReference>
<name>A0A976FED3_BRELC</name>
<dbReference type="AlphaFoldDB" id="A0A976FED3"/>
<dbReference type="Proteomes" id="UP000294530">
    <property type="component" value="Unassembled WGS sequence"/>
</dbReference>
<dbReference type="GO" id="GO:0004497">
    <property type="term" value="F:monooxygenase activity"/>
    <property type="evidence" value="ECO:0007669"/>
    <property type="project" value="InterPro"/>
</dbReference>
<dbReference type="EMBL" id="SHOA02000002">
    <property type="protein sequence ID" value="TDH65213.1"/>
    <property type="molecule type" value="Genomic_DNA"/>
</dbReference>